<accession>A0A4Q9KIY2</accession>
<organism evidence="8 9">
    <name type="scientific">Propioniciclava tarda</name>
    <dbReference type="NCBI Taxonomy" id="433330"/>
    <lineage>
        <taxon>Bacteria</taxon>
        <taxon>Bacillati</taxon>
        <taxon>Actinomycetota</taxon>
        <taxon>Actinomycetes</taxon>
        <taxon>Propionibacteriales</taxon>
        <taxon>Propionibacteriaceae</taxon>
        <taxon>Propioniciclava</taxon>
    </lineage>
</organism>
<evidence type="ECO:0000259" key="7">
    <source>
        <dbReference type="PROSITE" id="PS51819"/>
    </source>
</evidence>
<dbReference type="Pfam" id="PF22247">
    <property type="entry name" value="Diox-like_N"/>
    <property type="match status" value="1"/>
</dbReference>
<dbReference type="GO" id="GO:0051213">
    <property type="term" value="F:dioxygenase activity"/>
    <property type="evidence" value="ECO:0007669"/>
    <property type="project" value="UniProtKB-KW"/>
</dbReference>
<dbReference type="PROSITE" id="PS51819">
    <property type="entry name" value="VOC"/>
    <property type="match status" value="1"/>
</dbReference>
<evidence type="ECO:0000256" key="6">
    <source>
        <dbReference type="ARBA" id="ARBA00023002"/>
    </source>
</evidence>
<feature type="domain" description="VOC" evidence="7">
    <location>
        <begin position="5"/>
        <end position="119"/>
    </location>
</feature>
<name>A0A4Q9KIY2_PROTD</name>
<dbReference type="InterPro" id="IPR029068">
    <property type="entry name" value="Glyas_Bleomycin-R_OHBP_Dase"/>
</dbReference>
<sequence>MGVLRMGYAHIRVTDMAEAKKHYVDSLGMKPMEEGDGKAYFKGWDEWDHHSVVLEEGGVGAVKFGFKVEKLEDLERFENQGKAFGDCVVERFSKGDNLEVGDGVRFTTPGEHVIEIYHEMTLVGNDVGFHNPEAWPRHEYGMAVPALDHASNNQILWMGGARSLLNNPSASPPR</sequence>
<evidence type="ECO:0000256" key="4">
    <source>
        <dbReference type="ARBA" id="ARBA00022797"/>
    </source>
</evidence>
<evidence type="ECO:0000256" key="1">
    <source>
        <dbReference type="ARBA" id="ARBA00008784"/>
    </source>
</evidence>
<protein>
    <recommendedName>
        <fullName evidence="7">VOC domain-containing protein</fullName>
    </recommendedName>
</protein>
<dbReference type="InterPro" id="IPR037523">
    <property type="entry name" value="VOC_core"/>
</dbReference>
<dbReference type="OrthoDB" id="3827654at2"/>
<dbReference type="AlphaFoldDB" id="A0A4Q9KIY2"/>
<dbReference type="Proteomes" id="UP000291933">
    <property type="component" value="Unassembled WGS sequence"/>
</dbReference>
<gene>
    <name evidence="8" type="ORF">ET996_11895</name>
</gene>
<dbReference type="Gene3D" id="3.10.180.10">
    <property type="entry name" value="2,3-Dihydroxybiphenyl 1,2-Dioxygenase, domain 1"/>
    <property type="match status" value="1"/>
</dbReference>
<keyword evidence="4" id="KW-0058">Aromatic hydrocarbons catabolism</keyword>
<keyword evidence="6" id="KW-0560">Oxidoreductase</keyword>
<proteinExistence type="inferred from homology"/>
<comment type="similarity">
    <text evidence="1">Belongs to the extradiol ring-cleavage dioxygenase family.</text>
</comment>
<reference evidence="8 9" key="1">
    <citation type="submission" date="2019-01" db="EMBL/GenBank/DDBJ databases">
        <title>Lactibacter flavus gen. nov., sp. nov., a novel bacterium of the family Propionibacteriaceae isolated from raw milk and dairy products.</title>
        <authorList>
            <person name="Huptas C."/>
            <person name="Wenning M."/>
            <person name="Breitenwieser F."/>
            <person name="Doll E."/>
            <person name="Von Neubeck M."/>
            <person name="Busse H.-J."/>
            <person name="Scherer S."/>
        </authorList>
    </citation>
    <scope>NUCLEOTIDE SEQUENCE [LARGE SCALE GENOMIC DNA]</scope>
    <source>
        <strain evidence="8 9">DSM 22130</strain>
    </source>
</reference>
<dbReference type="GO" id="GO:0046872">
    <property type="term" value="F:metal ion binding"/>
    <property type="evidence" value="ECO:0007669"/>
    <property type="project" value="UniProtKB-KW"/>
</dbReference>
<evidence type="ECO:0000313" key="8">
    <source>
        <dbReference type="EMBL" id="TBT94254.1"/>
    </source>
</evidence>
<comment type="caution">
    <text evidence="8">The sequence shown here is derived from an EMBL/GenBank/DDBJ whole genome shotgun (WGS) entry which is preliminary data.</text>
</comment>
<evidence type="ECO:0000313" key="9">
    <source>
        <dbReference type="Proteomes" id="UP000291933"/>
    </source>
</evidence>
<keyword evidence="9" id="KW-1185">Reference proteome</keyword>
<evidence type="ECO:0000256" key="2">
    <source>
        <dbReference type="ARBA" id="ARBA00022723"/>
    </source>
</evidence>
<evidence type="ECO:0000256" key="3">
    <source>
        <dbReference type="ARBA" id="ARBA00022737"/>
    </source>
</evidence>
<evidence type="ECO:0000256" key="5">
    <source>
        <dbReference type="ARBA" id="ARBA00022964"/>
    </source>
</evidence>
<dbReference type="InterPro" id="IPR054560">
    <property type="entry name" value="XylE-like_N"/>
</dbReference>
<keyword evidence="2" id="KW-0479">Metal-binding</keyword>
<dbReference type="RefSeq" id="WP_131172780.1">
    <property type="nucleotide sequence ID" value="NZ_FXTL01000016.1"/>
</dbReference>
<dbReference type="SUPFAM" id="SSF54593">
    <property type="entry name" value="Glyoxalase/Bleomycin resistance protein/Dihydroxybiphenyl dioxygenase"/>
    <property type="match status" value="1"/>
</dbReference>
<dbReference type="EMBL" id="SDMR01000016">
    <property type="protein sequence ID" value="TBT94254.1"/>
    <property type="molecule type" value="Genomic_DNA"/>
</dbReference>
<keyword evidence="5" id="KW-0223">Dioxygenase</keyword>
<keyword evidence="3" id="KW-0677">Repeat</keyword>